<dbReference type="SMART" id="SM00849">
    <property type="entry name" value="Lactamase_B"/>
    <property type="match status" value="1"/>
</dbReference>
<proteinExistence type="inferred from homology"/>
<keyword evidence="3" id="KW-0479">Metal-binding</keyword>
<dbReference type="Proteomes" id="UP000671879">
    <property type="component" value="Chromosome"/>
</dbReference>
<dbReference type="KEGG" id="aram:KAR29_12265"/>
<dbReference type="EMBL" id="CP072943">
    <property type="protein sequence ID" value="QTX32070.1"/>
    <property type="molecule type" value="Genomic_DNA"/>
</dbReference>
<dbReference type="PANTHER" id="PTHR42978:SF2">
    <property type="entry name" value="102 KBASES UNSTABLE REGION: FROM 1 TO 119443"/>
    <property type="match status" value="1"/>
</dbReference>
<dbReference type="PANTHER" id="PTHR42978">
    <property type="entry name" value="QUORUM-QUENCHING LACTONASE YTNP-RELATED-RELATED"/>
    <property type="match status" value="1"/>
</dbReference>
<dbReference type="Gene3D" id="3.60.15.10">
    <property type="entry name" value="Ribonuclease Z/Hydroxyacylglutathione hydrolase-like"/>
    <property type="match status" value="1"/>
</dbReference>
<dbReference type="RefSeq" id="WP_274373278.1">
    <property type="nucleotide sequence ID" value="NZ_CP072943.1"/>
</dbReference>
<dbReference type="InterPro" id="IPR036866">
    <property type="entry name" value="RibonucZ/Hydroxyglut_hydro"/>
</dbReference>
<dbReference type="GO" id="GO:0016787">
    <property type="term" value="F:hydrolase activity"/>
    <property type="evidence" value="ECO:0007669"/>
    <property type="project" value="UniProtKB-KW"/>
</dbReference>
<evidence type="ECO:0000313" key="8">
    <source>
        <dbReference type="Proteomes" id="UP000671879"/>
    </source>
</evidence>
<dbReference type="SUPFAM" id="SSF56281">
    <property type="entry name" value="Metallo-hydrolase/oxidoreductase"/>
    <property type="match status" value="1"/>
</dbReference>
<dbReference type="InterPro" id="IPR001279">
    <property type="entry name" value="Metallo-B-lactamas"/>
</dbReference>
<evidence type="ECO:0000313" key="7">
    <source>
        <dbReference type="EMBL" id="QTX32070.1"/>
    </source>
</evidence>
<protein>
    <submittedName>
        <fullName evidence="7">MBL fold metallo-hydrolase</fullName>
    </submittedName>
</protein>
<keyword evidence="5" id="KW-0862">Zinc</keyword>
<keyword evidence="4" id="KW-0378">Hydrolase</keyword>
<organism evidence="7 8">
    <name type="scientific">Aminithiophilus ramosus</name>
    <dbReference type="NCBI Taxonomy" id="3029084"/>
    <lineage>
        <taxon>Bacteria</taxon>
        <taxon>Thermotogati</taxon>
        <taxon>Synergistota</taxon>
        <taxon>Synergistia</taxon>
        <taxon>Synergistales</taxon>
        <taxon>Aminithiophilaceae</taxon>
        <taxon>Aminithiophilus</taxon>
    </lineage>
</organism>
<gene>
    <name evidence="7" type="ORF">KAR29_12265</name>
</gene>
<evidence type="ECO:0000256" key="2">
    <source>
        <dbReference type="ARBA" id="ARBA00007749"/>
    </source>
</evidence>
<evidence type="ECO:0000256" key="1">
    <source>
        <dbReference type="ARBA" id="ARBA00001947"/>
    </source>
</evidence>
<comment type="similarity">
    <text evidence="2">Belongs to the metallo-beta-lactamase superfamily.</text>
</comment>
<feature type="domain" description="Metallo-beta-lactamase" evidence="6">
    <location>
        <begin position="23"/>
        <end position="202"/>
    </location>
</feature>
<name>A0A9Q7A720_9BACT</name>
<accession>A0A9Q7A720</accession>
<evidence type="ECO:0000259" key="6">
    <source>
        <dbReference type="SMART" id="SM00849"/>
    </source>
</evidence>
<dbReference type="Pfam" id="PF00753">
    <property type="entry name" value="Lactamase_B"/>
    <property type="match status" value="1"/>
</dbReference>
<reference evidence="8" key="1">
    <citation type="submission" date="2021-04" db="EMBL/GenBank/DDBJ databases">
        <title>A novel Synergistetes isolate from a pyrite-forming mixed culture.</title>
        <authorList>
            <person name="Bunk B."/>
            <person name="Sproer C."/>
            <person name="Spring S."/>
            <person name="Pester M."/>
        </authorList>
    </citation>
    <scope>NUCLEOTIDE SEQUENCE [LARGE SCALE GENOMIC DNA]</scope>
    <source>
        <strain evidence="8">J.5.4.2-T.3.5.2</strain>
    </source>
</reference>
<evidence type="ECO:0000256" key="5">
    <source>
        <dbReference type="ARBA" id="ARBA00022833"/>
    </source>
</evidence>
<comment type="cofactor">
    <cofactor evidence="1">
        <name>Zn(2+)</name>
        <dbReference type="ChEBI" id="CHEBI:29105"/>
    </cofactor>
</comment>
<evidence type="ECO:0000256" key="3">
    <source>
        <dbReference type="ARBA" id="ARBA00022723"/>
    </source>
</evidence>
<dbReference type="GO" id="GO:0046872">
    <property type="term" value="F:metal ion binding"/>
    <property type="evidence" value="ECO:0007669"/>
    <property type="project" value="UniProtKB-KW"/>
</dbReference>
<dbReference type="AlphaFoldDB" id="A0A9Q7A720"/>
<dbReference type="InterPro" id="IPR051013">
    <property type="entry name" value="MBL_superfamily_lactonases"/>
</dbReference>
<sequence length="242" mass="26635">MANSVDVLFSGFPGKAEQTYLGWSTVALVHTDEGPLLVDTGGHGARPFLVRALAERGLRCEDIGHVFLTHLHFDHCANLSLFPKALFYLSRAEWEHAWTGEDPCTLEGVLPPLKGEYAKRLVETDGEEILPGLRAYLTPGHTPGCLSLVGREGRQRWAVCGDSVKNRIELIREEVAMTRSPEASAESIRKVKKMADRVLPGHDCWLRIEEGAIVPEGGNDIEITLPEGMSMGGRRIITLSLD</sequence>
<keyword evidence="8" id="KW-1185">Reference proteome</keyword>
<evidence type="ECO:0000256" key="4">
    <source>
        <dbReference type="ARBA" id="ARBA00022801"/>
    </source>
</evidence>